<dbReference type="EMBL" id="LVVM01001709">
    <property type="protein sequence ID" value="OJA17973.1"/>
    <property type="molecule type" value="Genomic_DNA"/>
</dbReference>
<dbReference type="OrthoDB" id="2678783at2759"/>
<proteinExistence type="predicted"/>
<dbReference type="Proteomes" id="UP000183567">
    <property type="component" value="Unassembled WGS sequence"/>
</dbReference>
<evidence type="ECO:0000313" key="1">
    <source>
        <dbReference type="EMBL" id="OJA17973.1"/>
    </source>
</evidence>
<sequence length="198" mass="21465">MSSNSDHDPCELADSLLTGFAFVYENPDSPEPLTAYRSPFILRLLATAHLNAINGFVQVSALGTQELAVTGMMRVIALSAAAVERALGLIKDKHIKVQDLLSSASKGKLAIKLPKVLSKATGKETNAPFLFSSANWSSKTRGFIGSIDKKPAGYVEMTVKIARATLTMNTETPLGSLVEELDERALICEYMIAKMMHY</sequence>
<name>A0A1J8QAF8_9AGAM</name>
<comment type="caution">
    <text evidence="1">The sequence shown here is derived from an EMBL/GenBank/DDBJ whole genome shotgun (WGS) entry which is preliminary data.</text>
</comment>
<keyword evidence="2" id="KW-1185">Reference proteome</keyword>
<gene>
    <name evidence="1" type="ORF">AZE42_08950</name>
</gene>
<dbReference type="AlphaFoldDB" id="A0A1J8QAF8"/>
<reference evidence="1 2" key="1">
    <citation type="submission" date="2016-03" db="EMBL/GenBank/DDBJ databases">
        <title>Comparative genomics of the ectomycorrhizal sister species Rhizopogon vinicolor and Rhizopogon vesiculosus (Basidiomycota: Boletales) reveals a divergence of the mating type B locus.</title>
        <authorList>
            <person name="Mujic A.B."/>
            <person name="Kuo A."/>
            <person name="Tritt A."/>
            <person name="Lipzen A."/>
            <person name="Chen C."/>
            <person name="Johnson J."/>
            <person name="Sharma A."/>
            <person name="Barry K."/>
            <person name="Grigoriev I.V."/>
            <person name="Spatafora J.W."/>
        </authorList>
    </citation>
    <scope>NUCLEOTIDE SEQUENCE [LARGE SCALE GENOMIC DNA]</scope>
    <source>
        <strain evidence="1 2">AM-OR11-056</strain>
    </source>
</reference>
<evidence type="ECO:0000313" key="2">
    <source>
        <dbReference type="Proteomes" id="UP000183567"/>
    </source>
</evidence>
<organism evidence="1 2">
    <name type="scientific">Rhizopogon vesiculosus</name>
    <dbReference type="NCBI Taxonomy" id="180088"/>
    <lineage>
        <taxon>Eukaryota</taxon>
        <taxon>Fungi</taxon>
        <taxon>Dikarya</taxon>
        <taxon>Basidiomycota</taxon>
        <taxon>Agaricomycotina</taxon>
        <taxon>Agaricomycetes</taxon>
        <taxon>Agaricomycetidae</taxon>
        <taxon>Boletales</taxon>
        <taxon>Suillineae</taxon>
        <taxon>Rhizopogonaceae</taxon>
        <taxon>Rhizopogon</taxon>
    </lineage>
</organism>
<accession>A0A1J8QAF8</accession>
<protein>
    <submittedName>
        <fullName evidence="1">Uncharacterized protein</fullName>
    </submittedName>
</protein>